<dbReference type="GO" id="GO:0003677">
    <property type="term" value="F:DNA binding"/>
    <property type="evidence" value="ECO:0007669"/>
    <property type="project" value="UniProtKB-KW"/>
</dbReference>
<gene>
    <name evidence="7" type="ORF">CASFOL_037904</name>
</gene>
<name>A0ABD3BK42_9LAMI</name>
<feature type="compositionally biased region" description="Acidic residues" evidence="5">
    <location>
        <begin position="172"/>
        <end position="181"/>
    </location>
</feature>
<feature type="compositionally biased region" description="Low complexity" evidence="5">
    <location>
        <begin position="182"/>
        <end position="207"/>
    </location>
</feature>
<dbReference type="InterPro" id="IPR036093">
    <property type="entry name" value="NAC_dom_sf"/>
</dbReference>
<protein>
    <recommendedName>
        <fullName evidence="6">NAC domain-containing protein</fullName>
    </recommendedName>
</protein>
<dbReference type="AlphaFoldDB" id="A0ABD3BK42"/>
<dbReference type="EMBL" id="JAVIJP010000081">
    <property type="protein sequence ID" value="KAL3617583.1"/>
    <property type="molecule type" value="Genomic_DNA"/>
</dbReference>
<evidence type="ECO:0000256" key="2">
    <source>
        <dbReference type="ARBA" id="ARBA00023125"/>
    </source>
</evidence>
<evidence type="ECO:0000259" key="6">
    <source>
        <dbReference type="PROSITE" id="PS51005"/>
    </source>
</evidence>
<keyword evidence="4" id="KW-0539">Nucleus</keyword>
<dbReference type="PANTHER" id="PTHR31719">
    <property type="entry name" value="NAC TRANSCRIPTION FACTOR 56"/>
    <property type="match status" value="1"/>
</dbReference>
<dbReference type="InterPro" id="IPR003441">
    <property type="entry name" value="NAC-dom"/>
</dbReference>
<sequence length="219" mass="24788">MDNLNFVRDGGNKLPPGFRFEPTDEEIVFQYLARKTFNHPLPAQIIPEINIFSFDPWELPGNWEQVKYFFSYRNGSHTSKATCSGYWKPSGSTKRIICSKNMPIVGIRKTLVFNKGRKNSDWIMHEYCVALSENSACNNKLCMNKSQGSLVRIGNWTLCRVFMKKRSGISEVDDDDCDYTSDTDSSSASSNDPHCDASVYSEVSSSSIDNGEDHISQYS</sequence>
<evidence type="ECO:0000256" key="3">
    <source>
        <dbReference type="ARBA" id="ARBA00023163"/>
    </source>
</evidence>
<dbReference type="Gene3D" id="2.170.150.80">
    <property type="entry name" value="NAC domain"/>
    <property type="match status" value="1"/>
</dbReference>
<evidence type="ECO:0000313" key="8">
    <source>
        <dbReference type="Proteomes" id="UP001632038"/>
    </source>
</evidence>
<dbReference type="Proteomes" id="UP001632038">
    <property type="component" value="Unassembled WGS sequence"/>
</dbReference>
<keyword evidence="2" id="KW-0238">DNA-binding</keyword>
<proteinExistence type="predicted"/>
<dbReference type="SUPFAM" id="SSF101941">
    <property type="entry name" value="NAC domain"/>
    <property type="match status" value="1"/>
</dbReference>
<keyword evidence="1" id="KW-0805">Transcription regulation</keyword>
<organism evidence="7 8">
    <name type="scientific">Castilleja foliolosa</name>
    <dbReference type="NCBI Taxonomy" id="1961234"/>
    <lineage>
        <taxon>Eukaryota</taxon>
        <taxon>Viridiplantae</taxon>
        <taxon>Streptophyta</taxon>
        <taxon>Embryophyta</taxon>
        <taxon>Tracheophyta</taxon>
        <taxon>Spermatophyta</taxon>
        <taxon>Magnoliopsida</taxon>
        <taxon>eudicotyledons</taxon>
        <taxon>Gunneridae</taxon>
        <taxon>Pentapetalae</taxon>
        <taxon>asterids</taxon>
        <taxon>lamiids</taxon>
        <taxon>Lamiales</taxon>
        <taxon>Orobanchaceae</taxon>
        <taxon>Pedicularideae</taxon>
        <taxon>Castillejinae</taxon>
        <taxon>Castilleja</taxon>
    </lineage>
</organism>
<evidence type="ECO:0000256" key="4">
    <source>
        <dbReference type="ARBA" id="ARBA00023242"/>
    </source>
</evidence>
<dbReference type="Pfam" id="PF02365">
    <property type="entry name" value="NAM"/>
    <property type="match status" value="1"/>
</dbReference>
<dbReference type="PROSITE" id="PS51005">
    <property type="entry name" value="NAC"/>
    <property type="match status" value="1"/>
</dbReference>
<evidence type="ECO:0000313" key="7">
    <source>
        <dbReference type="EMBL" id="KAL3617583.1"/>
    </source>
</evidence>
<evidence type="ECO:0000256" key="5">
    <source>
        <dbReference type="SAM" id="MobiDB-lite"/>
    </source>
</evidence>
<feature type="region of interest" description="Disordered" evidence="5">
    <location>
        <begin position="172"/>
        <end position="219"/>
    </location>
</feature>
<accession>A0ABD3BK42</accession>
<evidence type="ECO:0000256" key="1">
    <source>
        <dbReference type="ARBA" id="ARBA00023015"/>
    </source>
</evidence>
<keyword evidence="3" id="KW-0804">Transcription</keyword>
<feature type="domain" description="NAC" evidence="6">
    <location>
        <begin position="14"/>
        <end position="164"/>
    </location>
</feature>
<keyword evidence="8" id="KW-1185">Reference proteome</keyword>
<comment type="caution">
    <text evidence="7">The sequence shown here is derived from an EMBL/GenBank/DDBJ whole genome shotgun (WGS) entry which is preliminary data.</text>
</comment>
<dbReference type="PANTHER" id="PTHR31719:SF130">
    <property type="entry name" value="NAC DOMAIN-CONTAINING PROTEIN 18"/>
    <property type="match status" value="1"/>
</dbReference>
<reference evidence="8" key="1">
    <citation type="journal article" date="2024" name="IScience">
        <title>Strigolactones Initiate the Formation of Haustorium-like Structures in Castilleja.</title>
        <authorList>
            <person name="Buerger M."/>
            <person name="Peterson D."/>
            <person name="Chory J."/>
        </authorList>
    </citation>
    <scope>NUCLEOTIDE SEQUENCE [LARGE SCALE GENOMIC DNA]</scope>
</reference>